<name>A0A0F9V0H7_9ZZZZ</name>
<comment type="caution">
    <text evidence="1">The sequence shown here is derived from an EMBL/GenBank/DDBJ whole genome shotgun (WGS) entry which is preliminary data.</text>
</comment>
<reference evidence="1" key="1">
    <citation type="journal article" date="2015" name="Nature">
        <title>Complex archaea that bridge the gap between prokaryotes and eukaryotes.</title>
        <authorList>
            <person name="Spang A."/>
            <person name="Saw J.H."/>
            <person name="Jorgensen S.L."/>
            <person name="Zaremba-Niedzwiedzka K."/>
            <person name="Martijn J."/>
            <person name="Lind A.E."/>
            <person name="van Eijk R."/>
            <person name="Schleper C."/>
            <person name="Guy L."/>
            <person name="Ettema T.J."/>
        </authorList>
    </citation>
    <scope>NUCLEOTIDE SEQUENCE</scope>
</reference>
<organism evidence="1">
    <name type="scientific">marine sediment metagenome</name>
    <dbReference type="NCBI Taxonomy" id="412755"/>
    <lineage>
        <taxon>unclassified sequences</taxon>
        <taxon>metagenomes</taxon>
        <taxon>ecological metagenomes</taxon>
    </lineage>
</organism>
<evidence type="ECO:0000313" key="1">
    <source>
        <dbReference type="EMBL" id="KKN97484.1"/>
    </source>
</evidence>
<dbReference type="AlphaFoldDB" id="A0A0F9V0H7"/>
<accession>A0A0F9V0H7</accession>
<sequence>MTKGIFVTIAFTVLLSGCSTTSGTGPVVSHSGFDNATVIRINPHGNACSGMVCTGLGAYWNAARPEETILVVSIFNSINAITGAKLNIDGEVYQLRVMETFTNFSEFGAATKESRKGFLVPTSLVRKITMSGKTWLRVNTTSGYAEDAVIDGNNDSKAFHAMKRFLSEVDRQP</sequence>
<protein>
    <recommendedName>
        <fullName evidence="2">Lipoprotein</fullName>
    </recommendedName>
</protein>
<gene>
    <name evidence="1" type="ORF">LCGC14_0156030</name>
</gene>
<proteinExistence type="predicted"/>
<dbReference type="EMBL" id="LAZR01000057">
    <property type="protein sequence ID" value="KKN97484.1"/>
    <property type="molecule type" value="Genomic_DNA"/>
</dbReference>
<evidence type="ECO:0008006" key="2">
    <source>
        <dbReference type="Google" id="ProtNLM"/>
    </source>
</evidence>
<dbReference type="PROSITE" id="PS51257">
    <property type="entry name" value="PROKAR_LIPOPROTEIN"/>
    <property type="match status" value="1"/>
</dbReference>